<organism evidence="2 3">
    <name type="scientific">Nocardia pseudobrasiliensis</name>
    <dbReference type="NCBI Taxonomy" id="45979"/>
    <lineage>
        <taxon>Bacteria</taxon>
        <taxon>Bacillati</taxon>
        <taxon>Actinomycetota</taxon>
        <taxon>Actinomycetes</taxon>
        <taxon>Mycobacteriales</taxon>
        <taxon>Nocardiaceae</taxon>
        <taxon>Nocardia</taxon>
    </lineage>
</organism>
<name>A0A370IDL6_9NOCA</name>
<dbReference type="Proteomes" id="UP000254869">
    <property type="component" value="Unassembled WGS sequence"/>
</dbReference>
<sequence>MSAHQFVGVREVLASVPGFWIDEPVDAFTFGELPFREIDFVREASRRSVSGDEMASGGESVGVVESEDAFVVDETPFEGFDRIGDSVRRPVGDGQVVAVADGGENIGFPAGFVTGDGLLELMDRLGESPRVDQGGSATPRSAAMLAKPSNSVPSVSALIHPIRL</sequence>
<keyword evidence="3" id="KW-1185">Reference proteome</keyword>
<reference evidence="2 3" key="1">
    <citation type="submission" date="2018-07" db="EMBL/GenBank/DDBJ databases">
        <title>Genomic Encyclopedia of Type Strains, Phase IV (KMG-IV): sequencing the most valuable type-strain genomes for metagenomic binning, comparative biology and taxonomic classification.</title>
        <authorList>
            <person name="Goeker M."/>
        </authorList>
    </citation>
    <scope>NUCLEOTIDE SEQUENCE [LARGE SCALE GENOMIC DNA]</scope>
    <source>
        <strain evidence="2 3">DSM 44290</strain>
    </source>
</reference>
<evidence type="ECO:0000313" key="3">
    <source>
        <dbReference type="Proteomes" id="UP000254869"/>
    </source>
</evidence>
<accession>A0A370IDL6</accession>
<feature type="region of interest" description="Disordered" evidence="1">
    <location>
        <begin position="129"/>
        <end position="148"/>
    </location>
</feature>
<evidence type="ECO:0000256" key="1">
    <source>
        <dbReference type="SAM" id="MobiDB-lite"/>
    </source>
</evidence>
<dbReference type="AlphaFoldDB" id="A0A370IDL6"/>
<proteinExistence type="predicted"/>
<comment type="caution">
    <text evidence="2">The sequence shown here is derived from an EMBL/GenBank/DDBJ whole genome shotgun (WGS) entry which is preliminary data.</text>
</comment>
<evidence type="ECO:0000313" key="2">
    <source>
        <dbReference type="EMBL" id="RDI68803.1"/>
    </source>
</evidence>
<protein>
    <submittedName>
        <fullName evidence="2">Uncharacterized protein</fullName>
    </submittedName>
</protein>
<gene>
    <name evidence="2" type="ORF">DFR76_101338</name>
</gene>
<dbReference type="EMBL" id="QQBC01000001">
    <property type="protein sequence ID" value="RDI68803.1"/>
    <property type="molecule type" value="Genomic_DNA"/>
</dbReference>